<evidence type="ECO:0000256" key="8">
    <source>
        <dbReference type="ARBA" id="ARBA00022679"/>
    </source>
</evidence>
<feature type="transmembrane region" description="Helical" evidence="18">
    <location>
        <begin position="216"/>
        <end position="241"/>
    </location>
</feature>
<feature type="transmembrane region" description="Helical" evidence="18">
    <location>
        <begin position="253"/>
        <end position="272"/>
    </location>
</feature>
<evidence type="ECO:0000256" key="11">
    <source>
        <dbReference type="ARBA" id="ARBA00022989"/>
    </source>
</evidence>
<evidence type="ECO:0000256" key="17">
    <source>
        <dbReference type="SAM" id="MobiDB-lite"/>
    </source>
</evidence>
<keyword evidence="10 16" id="KW-0548">Nucleotidyltransferase</keyword>
<feature type="transmembrane region" description="Helical" evidence="18">
    <location>
        <begin position="354"/>
        <end position="374"/>
    </location>
</feature>
<dbReference type="InterPro" id="IPR016720">
    <property type="entry name" value="PC_Trfase_euk"/>
</dbReference>
<evidence type="ECO:0000256" key="9">
    <source>
        <dbReference type="ARBA" id="ARBA00022692"/>
    </source>
</evidence>
<evidence type="ECO:0000256" key="12">
    <source>
        <dbReference type="ARBA" id="ARBA00023098"/>
    </source>
</evidence>
<evidence type="ECO:0000256" key="13">
    <source>
        <dbReference type="ARBA" id="ARBA00023136"/>
    </source>
</evidence>
<organism evidence="19 20">
    <name type="scientific">Symbiochloris irregularis</name>
    <dbReference type="NCBI Taxonomy" id="706552"/>
    <lineage>
        <taxon>Eukaryota</taxon>
        <taxon>Viridiplantae</taxon>
        <taxon>Chlorophyta</taxon>
        <taxon>core chlorophytes</taxon>
        <taxon>Trebouxiophyceae</taxon>
        <taxon>Trebouxiales</taxon>
        <taxon>Trebouxiaceae</taxon>
        <taxon>Symbiochloris</taxon>
    </lineage>
</organism>
<keyword evidence="15" id="KW-1208">Phospholipid metabolism</keyword>
<feature type="transmembrane region" description="Helical" evidence="18">
    <location>
        <begin position="54"/>
        <end position="82"/>
    </location>
</feature>
<evidence type="ECO:0000256" key="14">
    <source>
        <dbReference type="ARBA" id="ARBA00023209"/>
    </source>
</evidence>
<evidence type="ECO:0000256" key="2">
    <source>
        <dbReference type="ARBA" id="ARBA00004141"/>
    </source>
</evidence>
<comment type="catalytic activity">
    <reaction evidence="1 16">
        <text>a 1,2-diacyl-sn-glycero-3-phosphate + CTP + H(+) = a CDP-1,2-diacyl-sn-glycerol + diphosphate</text>
        <dbReference type="Rhea" id="RHEA:16229"/>
        <dbReference type="ChEBI" id="CHEBI:15378"/>
        <dbReference type="ChEBI" id="CHEBI:33019"/>
        <dbReference type="ChEBI" id="CHEBI:37563"/>
        <dbReference type="ChEBI" id="CHEBI:58332"/>
        <dbReference type="ChEBI" id="CHEBI:58608"/>
        <dbReference type="EC" id="2.7.7.41"/>
    </reaction>
</comment>
<comment type="pathway">
    <text evidence="3 16">Phospholipid metabolism; CDP-diacylglycerol biosynthesis; CDP-diacylglycerol from sn-glycerol 3-phosphate: step 3/3.</text>
</comment>
<comment type="subcellular location">
    <subcellularLocation>
        <location evidence="2">Membrane</location>
        <topology evidence="2">Multi-pass membrane protein</topology>
    </subcellularLocation>
</comment>
<dbReference type="GO" id="GO:0005789">
    <property type="term" value="C:endoplasmic reticulum membrane"/>
    <property type="evidence" value="ECO:0007669"/>
    <property type="project" value="TreeGrafter"/>
</dbReference>
<dbReference type="PANTHER" id="PTHR13773:SF8">
    <property type="entry name" value="PHOSPHATIDATE CYTIDYLYLTRANSFERASE, PHOTORECEPTOR-SPECIFIC"/>
    <property type="match status" value="1"/>
</dbReference>
<evidence type="ECO:0000256" key="15">
    <source>
        <dbReference type="ARBA" id="ARBA00023264"/>
    </source>
</evidence>
<evidence type="ECO:0000256" key="5">
    <source>
        <dbReference type="ARBA" id="ARBA00010185"/>
    </source>
</evidence>
<keyword evidence="7" id="KW-0444">Lipid biosynthesis</keyword>
<keyword evidence="11 18" id="KW-1133">Transmembrane helix</keyword>
<evidence type="ECO:0000256" key="10">
    <source>
        <dbReference type="ARBA" id="ARBA00022695"/>
    </source>
</evidence>
<comment type="pathway">
    <text evidence="4">Lipid metabolism.</text>
</comment>
<sequence length="421" mass="48152">MPPSPLQSPQLAHLDDDDAQATTDCSDAPSPPTLKTRRSLPKQQNRFRSLKTRAISTVVLVGTFVGVIYLGHVPLMLMIFGIQYLMVNELFKLATQAQQQQQQQLRPDRRPAATSTFLQWYFFFVAAFWLYIRFVKKQLAVEITSNALLAHATGWILKGHTLISFSLYVAGFVGFVLKLRKKYYLQQFGQYAWTHLILLFVFVPSSFFVSNIFDGIIWFLLPCSLVIINDIGAYLAGIFFGRTPLIKLSPKKTWEGFFGGLLITVLAAWALAEYMSRFKWMVCPRTDLSMGWLECEPEPLFTRDRFAVRDLQWVVPHQVQYILGRGVHMLPRWLPSTPLQPIPDFEFIARPMQIHAIVLAMFASIIAPFGGFFASGFKRSFKIKDFGDSIPGHGGMTDRMDCQVVMAVFAYQWSIFMTQYY</sequence>
<dbReference type="GO" id="GO:0008654">
    <property type="term" value="P:phospholipid biosynthetic process"/>
    <property type="evidence" value="ECO:0007669"/>
    <property type="project" value="UniProtKB-KW"/>
</dbReference>
<keyword evidence="12" id="KW-0443">Lipid metabolism</keyword>
<proteinExistence type="inferred from homology"/>
<comment type="similarity">
    <text evidence="5 16">Belongs to the CDS family.</text>
</comment>
<dbReference type="AlphaFoldDB" id="A0AAW1PWE7"/>
<dbReference type="PANTHER" id="PTHR13773">
    <property type="entry name" value="PHOSPHATIDATE CYTIDYLYLTRANSFERASE"/>
    <property type="match status" value="1"/>
</dbReference>
<evidence type="ECO:0000256" key="7">
    <source>
        <dbReference type="ARBA" id="ARBA00022516"/>
    </source>
</evidence>
<keyword evidence="13 18" id="KW-0472">Membrane</keyword>
<feature type="transmembrane region" description="Helical" evidence="18">
    <location>
        <begin position="112"/>
        <end position="132"/>
    </location>
</feature>
<dbReference type="InterPro" id="IPR000374">
    <property type="entry name" value="PC_trans"/>
</dbReference>
<name>A0AAW1PWE7_9CHLO</name>
<dbReference type="GO" id="GO:0004605">
    <property type="term" value="F:phosphatidate cytidylyltransferase activity"/>
    <property type="evidence" value="ECO:0007669"/>
    <property type="project" value="UniProtKB-EC"/>
</dbReference>
<feature type="transmembrane region" description="Helical" evidence="18">
    <location>
        <begin position="162"/>
        <end position="179"/>
    </location>
</feature>
<evidence type="ECO:0000256" key="16">
    <source>
        <dbReference type="RuleBase" id="RU003938"/>
    </source>
</evidence>
<protein>
    <recommendedName>
        <fullName evidence="6 16">Phosphatidate cytidylyltransferase</fullName>
        <ecNumber evidence="6 16">2.7.7.41</ecNumber>
    </recommendedName>
</protein>
<evidence type="ECO:0000313" key="19">
    <source>
        <dbReference type="EMBL" id="KAK9813894.1"/>
    </source>
</evidence>
<keyword evidence="9 16" id="KW-0812">Transmembrane</keyword>
<evidence type="ECO:0000256" key="6">
    <source>
        <dbReference type="ARBA" id="ARBA00012487"/>
    </source>
</evidence>
<keyword evidence="14" id="KW-0594">Phospholipid biosynthesis</keyword>
<dbReference type="Pfam" id="PF01148">
    <property type="entry name" value="CTP_transf_1"/>
    <property type="match status" value="1"/>
</dbReference>
<dbReference type="EC" id="2.7.7.41" evidence="6 16"/>
<evidence type="ECO:0000256" key="18">
    <source>
        <dbReference type="SAM" id="Phobius"/>
    </source>
</evidence>
<feature type="region of interest" description="Disordered" evidence="17">
    <location>
        <begin position="1"/>
        <end position="44"/>
    </location>
</feature>
<feature type="transmembrane region" description="Helical" evidence="18">
    <location>
        <begin position="191"/>
        <end position="210"/>
    </location>
</feature>
<accession>A0AAW1PWE7</accession>
<keyword evidence="20" id="KW-1185">Reference proteome</keyword>
<keyword evidence="8 16" id="KW-0808">Transferase</keyword>
<evidence type="ECO:0000313" key="20">
    <source>
        <dbReference type="Proteomes" id="UP001465755"/>
    </source>
</evidence>
<evidence type="ECO:0000256" key="3">
    <source>
        <dbReference type="ARBA" id="ARBA00005119"/>
    </source>
</evidence>
<reference evidence="19 20" key="1">
    <citation type="journal article" date="2024" name="Nat. Commun.">
        <title>Phylogenomics reveals the evolutionary origins of lichenization in chlorophyte algae.</title>
        <authorList>
            <person name="Puginier C."/>
            <person name="Libourel C."/>
            <person name="Otte J."/>
            <person name="Skaloud P."/>
            <person name="Haon M."/>
            <person name="Grisel S."/>
            <person name="Petersen M."/>
            <person name="Berrin J.G."/>
            <person name="Delaux P.M."/>
            <person name="Dal Grande F."/>
            <person name="Keller J."/>
        </authorList>
    </citation>
    <scope>NUCLEOTIDE SEQUENCE [LARGE SCALE GENOMIC DNA]</scope>
    <source>
        <strain evidence="19 20">SAG 2036</strain>
    </source>
</reference>
<evidence type="ECO:0000256" key="1">
    <source>
        <dbReference type="ARBA" id="ARBA00001698"/>
    </source>
</evidence>
<gene>
    <name evidence="19" type="ORF">WJX73_003570</name>
</gene>
<comment type="caution">
    <text evidence="19">The sequence shown here is derived from an EMBL/GenBank/DDBJ whole genome shotgun (WGS) entry which is preliminary data.</text>
</comment>
<dbReference type="PROSITE" id="PS01315">
    <property type="entry name" value="CDS"/>
    <property type="match status" value="1"/>
</dbReference>
<dbReference type="Proteomes" id="UP001465755">
    <property type="component" value="Unassembled WGS sequence"/>
</dbReference>
<dbReference type="EMBL" id="JALJOQ010000002">
    <property type="protein sequence ID" value="KAK9813894.1"/>
    <property type="molecule type" value="Genomic_DNA"/>
</dbReference>
<evidence type="ECO:0000256" key="4">
    <source>
        <dbReference type="ARBA" id="ARBA00005189"/>
    </source>
</evidence>